<dbReference type="RefSeq" id="XP_049127433.1">
    <property type="nucleotide sequence ID" value="XM_049271476.1"/>
</dbReference>
<comment type="caution">
    <text evidence="2">The sequence shown here is derived from an EMBL/GenBank/DDBJ whole genome shotgun (WGS) entry which is preliminary data.</text>
</comment>
<keyword evidence="3" id="KW-1185">Reference proteome</keyword>
<name>A0AA37P1N0_9PEZI</name>
<evidence type="ECO:0000313" key="2">
    <source>
        <dbReference type="EMBL" id="GKT45083.1"/>
    </source>
</evidence>
<gene>
    <name evidence="2" type="ORF">ColSpa_05264</name>
</gene>
<proteinExistence type="predicted"/>
<dbReference type="Proteomes" id="UP001055115">
    <property type="component" value="Unassembled WGS sequence"/>
</dbReference>
<protein>
    <submittedName>
        <fullName evidence="2">Uncharacterized protein</fullName>
    </submittedName>
</protein>
<dbReference type="AlphaFoldDB" id="A0AA37P1N0"/>
<sequence length="65" mass="6798">MAVSTSGQPSRDPVAVRSRTPFNGSWSDDNVQAAADVLLVVSAGVVLEAPVVHLWCVAVCTCEEV</sequence>
<reference evidence="2 3" key="1">
    <citation type="submission" date="2022-03" db="EMBL/GenBank/DDBJ databases">
        <title>Genome data of Colletotrichum spp.</title>
        <authorList>
            <person name="Utami Y.D."/>
            <person name="Hiruma K."/>
        </authorList>
    </citation>
    <scope>NUCLEOTIDE SEQUENCE [LARGE SCALE GENOMIC DNA]</scope>
    <source>
        <strain evidence="2 3">MAFF 239500</strain>
    </source>
</reference>
<evidence type="ECO:0000256" key="1">
    <source>
        <dbReference type="SAM" id="MobiDB-lite"/>
    </source>
</evidence>
<evidence type="ECO:0000313" key="3">
    <source>
        <dbReference type="Proteomes" id="UP001055115"/>
    </source>
</evidence>
<organism evidence="2 3">
    <name type="scientific">Colletotrichum spaethianum</name>
    <dbReference type="NCBI Taxonomy" id="700344"/>
    <lineage>
        <taxon>Eukaryota</taxon>
        <taxon>Fungi</taxon>
        <taxon>Dikarya</taxon>
        <taxon>Ascomycota</taxon>
        <taxon>Pezizomycotina</taxon>
        <taxon>Sordariomycetes</taxon>
        <taxon>Hypocreomycetidae</taxon>
        <taxon>Glomerellales</taxon>
        <taxon>Glomerellaceae</taxon>
        <taxon>Colletotrichum</taxon>
        <taxon>Colletotrichum spaethianum species complex</taxon>
    </lineage>
</organism>
<feature type="region of interest" description="Disordered" evidence="1">
    <location>
        <begin position="1"/>
        <end position="23"/>
    </location>
</feature>
<dbReference type="EMBL" id="BQXU01000011">
    <property type="protein sequence ID" value="GKT45083.1"/>
    <property type="molecule type" value="Genomic_DNA"/>
</dbReference>
<accession>A0AA37P1N0</accession>
<dbReference type="GeneID" id="73326066"/>